<evidence type="ECO:0000313" key="3">
    <source>
        <dbReference type="EMBL" id="APZ94691.1"/>
    </source>
</evidence>
<evidence type="ECO:0000313" key="4">
    <source>
        <dbReference type="Proteomes" id="UP000187735"/>
    </source>
</evidence>
<dbReference type="OrthoDB" id="151099at2"/>
<protein>
    <submittedName>
        <fullName evidence="3">ABC transporter ATP-binding/permease protein</fullName>
        <ecNumber evidence="3">3.6.3.-</ecNumber>
    </submittedName>
</protein>
<organism evidence="3 4">
    <name type="scientific">Fuerstiella marisgermanici</name>
    <dbReference type="NCBI Taxonomy" id="1891926"/>
    <lineage>
        <taxon>Bacteria</taxon>
        <taxon>Pseudomonadati</taxon>
        <taxon>Planctomycetota</taxon>
        <taxon>Planctomycetia</taxon>
        <taxon>Planctomycetales</taxon>
        <taxon>Planctomycetaceae</taxon>
        <taxon>Fuerstiella</taxon>
    </lineage>
</organism>
<keyword evidence="3" id="KW-0378">Hydrolase</keyword>
<keyword evidence="3" id="KW-0067">ATP-binding</keyword>
<dbReference type="InterPro" id="IPR050923">
    <property type="entry name" value="Cell_Proc_Reg/RNA_Proc"/>
</dbReference>
<feature type="region of interest" description="Disordered" evidence="1">
    <location>
        <begin position="115"/>
        <end position="203"/>
    </location>
</feature>
<dbReference type="GO" id="GO:0016787">
    <property type="term" value="F:hydrolase activity"/>
    <property type="evidence" value="ECO:0007669"/>
    <property type="project" value="UniProtKB-KW"/>
</dbReference>
<dbReference type="SMART" id="SM00240">
    <property type="entry name" value="FHA"/>
    <property type="match status" value="2"/>
</dbReference>
<dbReference type="InterPro" id="IPR000253">
    <property type="entry name" value="FHA_dom"/>
</dbReference>
<accession>A0A1P8WKW7</accession>
<feature type="domain" description="FHA" evidence="2">
    <location>
        <begin position="21"/>
        <end position="70"/>
    </location>
</feature>
<dbReference type="KEGG" id="fmr:Fuma_04330"/>
<feature type="domain" description="FHA" evidence="2">
    <location>
        <begin position="228"/>
        <end position="277"/>
    </location>
</feature>
<keyword evidence="4" id="KW-1185">Reference proteome</keyword>
<dbReference type="InterPro" id="IPR008984">
    <property type="entry name" value="SMAD_FHA_dom_sf"/>
</dbReference>
<reference evidence="3 4" key="1">
    <citation type="journal article" date="2016" name="Front. Microbiol.">
        <title>Fuerstia marisgermanicae gen. nov., sp. nov., an Unusual Member of the Phylum Planctomycetes from the German Wadden Sea.</title>
        <authorList>
            <person name="Kohn T."/>
            <person name="Heuer A."/>
            <person name="Jogler M."/>
            <person name="Vollmers J."/>
            <person name="Boedeker C."/>
            <person name="Bunk B."/>
            <person name="Rast P."/>
            <person name="Borchert D."/>
            <person name="Glockner I."/>
            <person name="Freese H.M."/>
            <person name="Klenk H.P."/>
            <person name="Overmann J."/>
            <person name="Kaster A.K."/>
            <person name="Rohde M."/>
            <person name="Wiegand S."/>
            <person name="Jogler C."/>
        </authorList>
    </citation>
    <scope>NUCLEOTIDE SEQUENCE [LARGE SCALE GENOMIC DNA]</scope>
    <source>
        <strain evidence="3 4">NH11</strain>
    </source>
</reference>
<dbReference type="PANTHER" id="PTHR23308">
    <property type="entry name" value="NUCLEAR INHIBITOR OF PROTEIN PHOSPHATASE-1"/>
    <property type="match status" value="1"/>
</dbReference>
<dbReference type="GO" id="GO:0005524">
    <property type="term" value="F:ATP binding"/>
    <property type="evidence" value="ECO:0007669"/>
    <property type="project" value="UniProtKB-KW"/>
</dbReference>
<dbReference type="EC" id="3.6.3.-" evidence="3"/>
<dbReference type="Pfam" id="PF00498">
    <property type="entry name" value="FHA"/>
    <property type="match status" value="2"/>
</dbReference>
<keyword evidence="3" id="KW-0547">Nucleotide-binding</keyword>
<feature type="compositionally biased region" description="Polar residues" evidence="1">
    <location>
        <begin position="193"/>
        <end position="203"/>
    </location>
</feature>
<evidence type="ECO:0000259" key="2">
    <source>
        <dbReference type="PROSITE" id="PS50006"/>
    </source>
</evidence>
<dbReference type="AlphaFoldDB" id="A0A1P8WKW7"/>
<feature type="region of interest" description="Disordered" evidence="1">
    <location>
        <begin position="332"/>
        <end position="356"/>
    </location>
</feature>
<evidence type="ECO:0000256" key="1">
    <source>
        <dbReference type="SAM" id="MobiDB-lite"/>
    </source>
</evidence>
<name>A0A1P8WKW7_9PLAN</name>
<dbReference type="SUPFAM" id="SSF49879">
    <property type="entry name" value="SMAD/FHA domain"/>
    <property type="match status" value="2"/>
</dbReference>
<dbReference type="STRING" id="1891926.Fuma_04330"/>
<dbReference type="EMBL" id="CP017641">
    <property type="protein sequence ID" value="APZ94691.1"/>
    <property type="molecule type" value="Genomic_DNA"/>
</dbReference>
<feature type="compositionally biased region" description="Low complexity" evidence="1">
    <location>
        <begin position="120"/>
        <end position="137"/>
    </location>
</feature>
<feature type="compositionally biased region" description="Basic and acidic residues" evidence="1">
    <location>
        <begin position="344"/>
        <end position="356"/>
    </location>
</feature>
<feature type="compositionally biased region" description="Basic and acidic residues" evidence="1">
    <location>
        <begin position="160"/>
        <end position="169"/>
    </location>
</feature>
<sequence>MFGQLIPAGGGQPIPLLKESIIVGRSAKCDVHVPHNAVSGRHCQLKRKNGYWWVIDLDSRNGTGINGTRVRTKRILPNEILCVPKMRFRIVYKAPHAEEASTAQQSEESNLALSVLNEPSSGDGDSAAAGSTASRSTIVKASSALTEGGKQKSTLQKMKPKTERSRPDKTSATSSDPNSRTPAGTAPPVAASGSPSKTPSSDNAVRRYLGKLVPRGGGDPIALLDPKLVVGRSRDTDIRLKTGSVSSRHCMLTHEEGYWFVEDLGSSNGVRVNGERIERKLLMPGDKLSISSQKFNIEYEPEGPIPMDRHIPTKSLLDKAGLSSILESDDAPAWLTSHESNEEDVPRKYTLGEDDP</sequence>
<dbReference type="RefSeq" id="WP_077025965.1">
    <property type="nucleotide sequence ID" value="NZ_CP017641.1"/>
</dbReference>
<proteinExistence type="predicted"/>
<dbReference type="Gene3D" id="2.60.200.20">
    <property type="match status" value="2"/>
</dbReference>
<feature type="compositionally biased region" description="Polar residues" evidence="1">
    <location>
        <begin position="170"/>
        <end position="182"/>
    </location>
</feature>
<dbReference type="Proteomes" id="UP000187735">
    <property type="component" value="Chromosome"/>
</dbReference>
<dbReference type="CDD" id="cd00060">
    <property type="entry name" value="FHA"/>
    <property type="match status" value="2"/>
</dbReference>
<dbReference type="PROSITE" id="PS50006">
    <property type="entry name" value="FHA_DOMAIN"/>
    <property type="match status" value="2"/>
</dbReference>
<feature type="compositionally biased region" description="Polar residues" evidence="1">
    <location>
        <begin position="139"/>
        <end position="156"/>
    </location>
</feature>
<gene>
    <name evidence="3" type="ORF">Fuma_04330</name>
</gene>